<protein>
    <submittedName>
        <fullName evidence="1">Uncharacterized protein</fullName>
    </submittedName>
</protein>
<accession>A0A6J4PV05</accession>
<organism evidence="1">
    <name type="scientific">uncultured Leptolyngbya sp</name>
    <dbReference type="NCBI Taxonomy" id="332963"/>
    <lineage>
        <taxon>Bacteria</taxon>
        <taxon>Bacillati</taxon>
        <taxon>Cyanobacteriota</taxon>
        <taxon>Cyanophyceae</taxon>
        <taxon>Leptolyngbyales</taxon>
        <taxon>Leptolyngbyaceae</taxon>
        <taxon>Leptolyngbya group</taxon>
        <taxon>Leptolyngbya</taxon>
        <taxon>environmental samples</taxon>
    </lineage>
</organism>
<evidence type="ECO:0000313" key="1">
    <source>
        <dbReference type="EMBL" id="CAA9426407.1"/>
    </source>
</evidence>
<gene>
    <name evidence="1" type="ORF">AVDCRST_MAG94-7307</name>
</gene>
<proteinExistence type="predicted"/>
<reference evidence="1" key="1">
    <citation type="submission" date="2020-02" db="EMBL/GenBank/DDBJ databases">
        <authorList>
            <person name="Meier V. D."/>
        </authorList>
    </citation>
    <scope>NUCLEOTIDE SEQUENCE</scope>
    <source>
        <strain evidence="1">AVDCRST_MAG94</strain>
    </source>
</reference>
<dbReference type="EMBL" id="CADCTY010002495">
    <property type="protein sequence ID" value="CAA9426407.1"/>
    <property type="molecule type" value="Genomic_DNA"/>
</dbReference>
<sequence>MYDNKVRLSQDVLEKASLIASEWGLKNARAAVEAVFRKYADEYLDGTGRTPQWATQDAMPATNAFTTMPDRTPPDRCEALNELDDLLGL</sequence>
<dbReference type="AlphaFoldDB" id="A0A6J4PV05"/>
<name>A0A6J4PV05_9CYAN</name>